<dbReference type="EMBL" id="CP081869">
    <property type="protein sequence ID" value="QZO01640.1"/>
    <property type="molecule type" value="Genomic_DNA"/>
</dbReference>
<proteinExistence type="predicted"/>
<evidence type="ECO:0000313" key="2">
    <source>
        <dbReference type="Proteomes" id="UP000825701"/>
    </source>
</evidence>
<dbReference type="RefSeq" id="WP_261404942.1">
    <property type="nucleotide sequence ID" value="NZ_CP081869.1"/>
</dbReference>
<keyword evidence="2" id="KW-1185">Reference proteome</keyword>
<gene>
    <name evidence="1" type="ORF">K6K41_09690</name>
</gene>
<reference evidence="1" key="1">
    <citation type="submission" date="2021-08" db="EMBL/GenBank/DDBJ databases">
        <authorList>
            <person name="Zhang H."/>
            <person name="Xu M."/>
            <person name="Yu Z."/>
            <person name="Yang L."/>
            <person name="Cai Y."/>
        </authorList>
    </citation>
    <scope>NUCLEOTIDE SEQUENCE</scope>
    <source>
        <strain evidence="1">CHL1</strain>
    </source>
</reference>
<accession>A0A9E6UQY6</accession>
<evidence type="ECO:0000313" key="1">
    <source>
        <dbReference type="EMBL" id="QZO01640.1"/>
    </source>
</evidence>
<dbReference type="AlphaFoldDB" id="A0A9E6UQY6"/>
<dbReference type="Gene3D" id="1.25.40.10">
    <property type="entry name" value="Tetratricopeptide repeat domain"/>
    <property type="match status" value="1"/>
</dbReference>
<name>A0A9E6UQY6_9HYPH</name>
<protein>
    <recommendedName>
        <fullName evidence="3">Adenylate cyclase</fullName>
    </recommendedName>
</protein>
<organism evidence="1 2">
    <name type="scientific">Chenggangzhangella methanolivorans</name>
    <dbReference type="NCBI Taxonomy" id="1437009"/>
    <lineage>
        <taxon>Bacteria</taxon>
        <taxon>Pseudomonadati</taxon>
        <taxon>Pseudomonadota</taxon>
        <taxon>Alphaproteobacteria</taxon>
        <taxon>Hyphomicrobiales</taxon>
        <taxon>Methylopilaceae</taxon>
        <taxon>Chenggangzhangella</taxon>
    </lineage>
</organism>
<evidence type="ECO:0008006" key="3">
    <source>
        <dbReference type="Google" id="ProtNLM"/>
    </source>
</evidence>
<dbReference type="KEGG" id="cmet:K6K41_09690"/>
<dbReference type="InterPro" id="IPR011990">
    <property type="entry name" value="TPR-like_helical_dom_sf"/>
</dbReference>
<dbReference type="SUPFAM" id="SSF48452">
    <property type="entry name" value="TPR-like"/>
    <property type="match status" value="1"/>
</dbReference>
<sequence length="517" mass="55880">MAARFNEAERSAVRAHLDDILGSEPFLKSGRRQRFLEYIVTETLEGRGGALKGYSVAVDVFDRPATFDPALDPIVRVEAGRLREKLRDYYASAGRPNDVRIELPKGRYAPRIEIGTGPSALARRGREPDAARPTLAVLPFVNLSGDRSNDYLGDGLADELVTDLGRISGLRVVSRHSSFLCRNPDLPLANIADALKARFIIEGSVQVERAQVRVSANVLDPASGGSLWSARFKGDRRELFSMQDQISRGVASALSVKLTPRESELVGRRGTESTRAHDALLKGLSLFCGYSETTCAEAQDHFREATRLDPAYAAPHTWLARSYVLQHCMNWRTDVQSPLEPAVAHAQTAVALDGDAPLAHAVHGWTLLFLRDGEAALAAARRACAIDPCSPDGRMFQALIEASTGRTAEADLSIEAAMALQPLPSSFCFYALGMCRFAAADYDGAREALLRSTEVNPAFLPAHYALAITYGVCGRDAEAVATAAIVRLKAPFIAKTFFLAPGPAKAYLAGRRAGGLG</sequence>
<dbReference type="Gene3D" id="3.40.50.10070">
    <property type="entry name" value="TolB, N-terminal domain"/>
    <property type="match status" value="1"/>
</dbReference>
<dbReference type="Proteomes" id="UP000825701">
    <property type="component" value="Chromosome"/>
</dbReference>